<dbReference type="InterPro" id="IPR020472">
    <property type="entry name" value="WD40_PAC1"/>
</dbReference>
<keyword evidence="6" id="KW-0687">Ribonucleoprotein</keyword>
<evidence type="ECO:0000259" key="5">
    <source>
        <dbReference type="SMART" id="SM00500"/>
    </source>
</evidence>
<feature type="repeat" description="WD" evidence="3">
    <location>
        <begin position="398"/>
        <end position="439"/>
    </location>
</feature>
<dbReference type="InterPro" id="IPR036322">
    <property type="entry name" value="WD40_repeat_dom_sf"/>
</dbReference>
<proteinExistence type="evidence at transcript level"/>
<dbReference type="OMA" id="LNEPICY"/>
<reference evidence="6" key="1">
    <citation type="journal article" date="2013" name="Genome Biol. Evol.">
        <title>Punctuated emergences of genetic and phenotypic innovations in eumetazoan, bilaterian, euteleostome, and hominidae ancestors.</title>
        <authorList>
            <person name="Wenger Y."/>
            <person name="Galliot B."/>
        </authorList>
    </citation>
    <scope>NUCLEOTIDE SEQUENCE</scope>
    <source>
        <tissue evidence="6">Whole animals</tissue>
    </source>
</reference>
<dbReference type="InterPro" id="IPR036285">
    <property type="entry name" value="PRP4-like_sf"/>
</dbReference>
<feature type="compositionally biased region" description="Basic and acidic residues" evidence="4">
    <location>
        <begin position="24"/>
        <end position="44"/>
    </location>
</feature>
<feature type="repeat" description="WD" evidence="3">
    <location>
        <begin position="306"/>
        <end position="355"/>
    </location>
</feature>
<protein>
    <submittedName>
        <fullName evidence="6">U4/U6 small nuclear ribonucleoprotein Prp4</fullName>
    </submittedName>
</protein>
<evidence type="ECO:0000313" key="6">
    <source>
        <dbReference type="EMBL" id="CDG72007.1"/>
    </source>
</evidence>
<feature type="repeat" description="WD" evidence="3">
    <location>
        <begin position="482"/>
        <end position="521"/>
    </location>
</feature>
<dbReference type="SMART" id="SM00320">
    <property type="entry name" value="WD40"/>
    <property type="match status" value="7"/>
</dbReference>
<dbReference type="OrthoDB" id="540662at2759"/>
<keyword evidence="1 3" id="KW-0853">WD repeat</keyword>
<dbReference type="PRINTS" id="PR00320">
    <property type="entry name" value="GPROTEINBRPT"/>
</dbReference>
<dbReference type="InterPro" id="IPR001680">
    <property type="entry name" value="WD40_rpt"/>
</dbReference>
<dbReference type="Pfam" id="PF00400">
    <property type="entry name" value="WD40"/>
    <property type="match status" value="7"/>
</dbReference>
<gene>
    <name evidence="6" type="primary">PRPF4</name>
</gene>
<sequence>MSSDEEGDQPLVKKQRLFYGSLEEQEKERLEREEKERLAGEELLRAQGSESSESDSSDDEKIKKVKSGKEKKKKDSDDEGGRNINKAAIKKAIKAGNINITDGDTLDMKADVSSERQQELMAEFEKRKMLRSITVSTDDYIVKAKLRELGHPICLFGEGPAQRRDRLKDLLLVFEQLLPGFTSQHREEEKVLIEEEKVPNEIWYHEGPLSLYEARLFIANYSIPRTRDRLRKTKEDLKKLESVTAAKVQEVHRKTQSLVNFCSQIGDNRPLSYCQFSPDSSLLATSSWSGLCKLWSVPEGNEIRVLRGHNERVGSIVFHPRATIDLDPSLVNMVSCSVDGSVQLWNLQDEEPLGRIDSHDKRVSSVAFHPSGRFLGTTCFDKSWRLWDFEKQVEVLHQEGHAQEVFKICFQVDGSLAATCGLDARGLIWDLRTGRNIFALDGHLKKVLAIDFHSNGFQLATGSEDQKCMIWDLRKQEAIYTIPAHNNLVSHLKFCDNILLTSSYDGLAKVWSYPSWAPLKTLAGHEQKVTCVDVSGNGNYVATCSFDRTFKLWGAEFLV</sequence>
<evidence type="ECO:0000256" key="2">
    <source>
        <dbReference type="ARBA" id="ARBA00022737"/>
    </source>
</evidence>
<dbReference type="PANTHER" id="PTHR19846">
    <property type="entry name" value="WD40 REPEAT PROTEIN"/>
    <property type="match status" value="1"/>
</dbReference>
<evidence type="ECO:0000256" key="1">
    <source>
        <dbReference type="ARBA" id="ARBA00022574"/>
    </source>
</evidence>
<feature type="repeat" description="WD" evidence="3">
    <location>
        <begin position="356"/>
        <end position="397"/>
    </location>
</feature>
<dbReference type="SMART" id="SM00500">
    <property type="entry name" value="SFM"/>
    <property type="match status" value="1"/>
</dbReference>
<dbReference type="GO" id="GO:0046540">
    <property type="term" value="C:U4/U6 x U5 tri-snRNP complex"/>
    <property type="evidence" value="ECO:0007669"/>
    <property type="project" value="TreeGrafter"/>
</dbReference>
<feature type="domain" description="Pre-mRNA processing factor 4 (PRP4)-like" evidence="5">
    <location>
        <begin position="137"/>
        <end position="187"/>
    </location>
</feature>
<organism evidence="6">
    <name type="scientific">Hydra vulgaris</name>
    <name type="common">Hydra</name>
    <name type="synonym">Hydra attenuata</name>
    <dbReference type="NCBI Taxonomy" id="6087"/>
    <lineage>
        <taxon>Eukaryota</taxon>
        <taxon>Metazoa</taxon>
        <taxon>Cnidaria</taxon>
        <taxon>Hydrozoa</taxon>
        <taxon>Hydroidolina</taxon>
        <taxon>Anthoathecata</taxon>
        <taxon>Aplanulata</taxon>
        <taxon>Hydridae</taxon>
        <taxon>Hydra</taxon>
    </lineage>
</organism>
<dbReference type="GO" id="GO:0030621">
    <property type="term" value="F:U4 snRNA binding"/>
    <property type="evidence" value="ECO:0007669"/>
    <property type="project" value="TreeGrafter"/>
</dbReference>
<name>T2MJA5_HYDVU</name>
<keyword evidence="2" id="KW-0677">Repeat</keyword>
<accession>T2MJA5</accession>
<evidence type="ECO:0000256" key="3">
    <source>
        <dbReference type="PROSITE-ProRule" id="PRU00221"/>
    </source>
</evidence>
<feature type="repeat" description="WD" evidence="3">
    <location>
        <begin position="522"/>
        <end position="553"/>
    </location>
</feature>
<dbReference type="PROSITE" id="PS50082">
    <property type="entry name" value="WD_REPEATS_2"/>
    <property type="match status" value="7"/>
</dbReference>
<dbReference type="CDD" id="cd00200">
    <property type="entry name" value="WD40"/>
    <property type="match status" value="1"/>
</dbReference>
<dbReference type="FunFam" id="2.130.10.10:FF:001211">
    <property type="entry name" value="CBN-PRP-4 protein"/>
    <property type="match status" value="1"/>
</dbReference>
<dbReference type="SUPFAM" id="SSF50978">
    <property type="entry name" value="WD40 repeat-like"/>
    <property type="match status" value="1"/>
</dbReference>
<dbReference type="Gene3D" id="2.130.10.10">
    <property type="entry name" value="YVTN repeat-like/Quinoprotein amine dehydrogenase"/>
    <property type="match status" value="2"/>
</dbReference>
<dbReference type="GO" id="GO:0017070">
    <property type="term" value="F:U6 snRNA binding"/>
    <property type="evidence" value="ECO:0007669"/>
    <property type="project" value="TreeGrafter"/>
</dbReference>
<feature type="repeat" description="WD" evidence="3">
    <location>
        <begin position="440"/>
        <end position="481"/>
    </location>
</feature>
<dbReference type="PROSITE" id="PS00678">
    <property type="entry name" value="WD_REPEATS_1"/>
    <property type="match status" value="3"/>
</dbReference>
<dbReference type="Gene3D" id="4.10.280.110">
    <property type="entry name" value="Pre-mRNA processing factor 4 domain"/>
    <property type="match status" value="1"/>
</dbReference>
<dbReference type="EMBL" id="HAAD01005775">
    <property type="protein sequence ID" value="CDG72007.1"/>
    <property type="molecule type" value="mRNA"/>
</dbReference>
<dbReference type="AlphaFoldDB" id="T2MJA5"/>
<dbReference type="Pfam" id="PF08799">
    <property type="entry name" value="PRP4"/>
    <property type="match status" value="1"/>
</dbReference>
<feature type="repeat" description="WD" evidence="3">
    <location>
        <begin position="264"/>
        <end position="305"/>
    </location>
</feature>
<feature type="region of interest" description="Disordered" evidence="4">
    <location>
        <begin position="1"/>
        <end position="82"/>
    </location>
</feature>
<dbReference type="PANTHER" id="PTHR19846:SF0">
    <property type="entry name" value="PRE-MRNA PROCESSING FACTOR 4"/>
    <property type="match status" value="1"/>
</dbReference>
<dbReference type="GO" id="GO:0000398">
    <property type="term" value="P:mRNA splicing, via spliceosome"/>
    <property type="evidence" value="ECO:0007669"/>
    <property type="project" value="TreeGrafter"/>
</dbReference>
<dbReference type="InterPro" id="IPR015943">
    <property type="entry name" value="WD40/YVTN_repeat-like_dom_sf"/>
</dbReference>
<feature type="compositionally biased region" description="Basic residues" evidence="4">
    <location>
        <begin position="63"/>
        <end position="72"/>
    </location>
</feature>
<dbReference type="SUPFAM" id="SSF158230">
    <property type="entry name" value="PRP4-like"/>
    <property type="match status" value="1"/>
</dbReference>
<dbReference type="InterPro" id="IPR019775">
    <property type="entry name" value="WD40_repeat_CS"/>
</dbReference>
<evidence type="ECO:0000256" key="4">
    <source>
        <dbReference type="SAM" id="MobiDB-lite"/>
    </source>
</evidence>
<dbReference type="PROSITE" id="PS50294">
    <property type="entry name" value="WD_REPEATS_REGION"/>
    <property type="match status" value="3"/>
</dbReference>
<dbReference type="InterPro" id="IPR014906">
    <property type="entry name" value="PRP4-like"/>
</dbReference>
<dbReference type="FunFam" id="2.130.10.10:FF:000443">
    <property type="entry name" value="U4/U6 small nuclear ribonucleoprotein Prp4"/>
    <property type="match status" value="1"/>
</dbReference>